<dbReference type="Proteomes" id="UP000296079">
    <property type="component" value="Plasmid pHG1"/>
</dbReference>
<dbReference type="OrthoDB" id="9816288at2"/>
<keyword evidence="5" id="KW-0680">Restriction system</keyword>
<dbReference type="GO" id="GO:0003677">
    <property type="term" value="F:DNA binding"/>
    <property type="evidence" value="ECO:0007669"/>
    <property type="project" value="UniProtKB-KW"/>
</dbReference>
<keyword evidence="3 10" id="KW-0808">Transferase</keyword>
<evidence type="ECO:0000313" key="10">
    <source>
        <dbReference type="EMBL" id="AAP86074.1"/>
    </source>
</evidence>
<comment type="catalytic activity">
    <reaction evidence="7">
        <text>a 2'-deoxycytidine in DNA + S-adenosyl-L-methionine = an N(4)-methyl-2'-deoxycytidine in DNA + S-adenosyl-L-homocysteine + H(+)</text>
        <dbReference type="Rhea" id="RHEA:16857"/>
        <dbReference type="Rhea" id="RHEA-COMP:11369"/>
        <dbReference type="Rhea" id="RHEA-COMP:13674"/>
        <dbReference type="ChEBI" id="CHEBI:15378"/>
        <dbReference type="ChEBI" id="CHEBI:57856"/>
        <dbReference type="ChEBI" id="CHEBI:59789"/>
        <dbReference type="ChEBI" id="CHEBI:85452"/>
        <dbReference type="ChEBI" id="CHEBI:137933"/>
        <dbReference type="EC" id="2.1.1.113"/>
    </reaction>
</comment>
<dbReference type="InterPro" id="IPR017985">
    <property type="entry name" value="MeTrfase_CN4_CS"/>
</dbReference>
<sequence>MRQLDLFAHVAAAFADASEDGLSTGALYDIVARSAGIDHSAATARVPIGTAKALHSPFKRAVRWHQQTLKTLGVVERVADRTGFWRLTQPVTKDLDRAADGVKLVAFSTMLGMAIWARNEDVFRGLAEPIALCVTSPPYPLRQARAYGNPTDNQYVDFICGALEPIVANLVTGGSIVLNISNDIFQHRSPARSLYMERLVLALHDRLGLALMDRIPWVNYSKPPGPTRWACVDRVHLATAYEPLLWLTNDPGRVRADNRRVLQAHTERHRRLLEAGGEQRSASYGDGAYRIRPQSFGNPTSGRLSRNVVERGHRCADTLAYRRAAATLGLPAQGAMQPTAIPDFFTRFLTEPGDLVVDPFGGTIRTGLAAERLGRRWIVTEWILQYARGAAELFRQSDGFLMHPALQWASQGR</sequence>
<evidence type="ECO:0000313" key="11">
    <source>
        <dbReference type="EMBL" id="QCC05544.1"/>
    </source>
</evidence>
<dbReference type="eggNOG" id="COG0863">
    <property type="taxonomic scope" value="Bacteria"/>
</dbReference>
<evidence type="ECO:0000256" key="3">
    <source>
        <dbReference type="ARBA" id="ARBA00022679"/>
    </source>
</evidence>
<organism evidence="10 12">
    <name type="scientific">Cupriavidus necator (strain ATCC 17699 / DSM 428 / KCTC 22496 / NCIMB 10442 / H16 / Stanier 337)</name>
    <name type="common">Ralstonia eutropha</name>
    <dbReference type="NCBI Taxonomy" id="381666"/>
    <lineage>
        <taxon>Bacteria</taxon>
        <taxon>Pseudomonadati</taxon>
        <taxon>Pseudomonadota</taxon>
        <taxon>Betaproteobacteria</taxon>
        <taxon>Burkholderiales</taxon>
        <taxon>Burkholderiaceae</taxon>
        <taxon>Cupriavidus</taxon>
    </lineage>
</organism>
<evidence type="ECO:0000256" key="8">
    <source>
        <dbReference type="RuleBase" id="RU362026"/>
    </source>
</evidence>
<dbReference type="Gene3D" id="3.40.50.150">
    <property type="entry name" value="Vaccinia Virus protein VP39"/>
    <property type="match status" value="1"/>
</dbReference>
<dbReference type="SUPFAM" id="SSF53335">
    <property type="entry name" value="S-adenosyl-L-methionine-dependent methyltransferases"/>
    <property type="match status" value="1"/>
</dbReference>
<proteinExistence type="inferred from homology"/>
<dbReference type="EMBL" id="CP039289">
    <property type="protein sequence ID" value="QCC05544.1"/>
    <property type="molecule type" value="Genomic_DNA"/>
</dbReference>
<dbReference type="Proteomes" id="UP000008210">
    <property type="component" value="Plasmid megaplasmid pHG1"/>
</dbReference>
<keyword evidence="10" id="KW-0614">Plasmid</keyword>
<dbReference type="InterPro" id="IPR001091">
    <property type="entry name" value="RM_Methyltransferase"/>
</dbReference>
<keyword evidence="6" id="KW-0238">DNA-binding</keyword>
<dbReference type="EC" id="2.1.1.-" evidence="8"/>
<evidence type="ECO:0000256" key="7">
    <source>
        <dbReference type="ARBA" id="ARBA00049120"/>
    </source>
</evidence>
<evidence type="ECO:0000256" key="5">
    <source>
        <dbReference type="ARBA" id="ARBA00022747"/>
    </source>
</evidence>
<evidence type="ECO:0000256" key="1">
    <source>
        <dbReference type="ARBA" id="ARBA00010203"/>
    </source>
</evidence>
<evidence type="ECO:0000313" key="13">
    <source>
        <dbReference type="Proteomes" id="UP000296079"/>
    </source>
</evidence>
<keyword evidence="12" id="KW-1185">Reference proteome</keyword>
<dbReference type="KEGG" id="reh:PHG325"/>
<dbReference type="RefSeq" id="WP_011154237.1">
    <property type="nucleotide sequence ID" value="NC_005241.1"/>
</dbReference>
<dbReference type="EMBL" id="AY305378">
    <property type="protein sequence ID" value="AAP86074.1"/>
    <property type="molecule type" value="Genomic_DNA"/>
</dbReference>
<keyword evidence="4" id="KW-0949">S-adenosyl-L-methionine</keyword>
<evidence type="ECO:0000256" key="6">
    <source>
        <dbReference type="ARBA" id="ARBA00023125"/>
    </source>
</evidence>
<dbReference type="Pfam" id="PF01555">
    <property type="entry name" value="N6_N4_Mtase"/>
    <property type="match status" value="1"/>
</dbReference>
<keyword evidence="2 10" id="KW-0489">Methyltransferase</keyword>
<comment type="similarity">
    <text evidence="1">Belongs to the N(4)/N(6)-methyltransferase family. N(4) subfamily.</text>
</comment>
<evidence type="ECO:0000259" key="9">
    <source>
        <dbReference type="Pfam" id="PF01555"/>
    </source>
</evidence>
<dbReference type="GO" id="GO:0008170">
    <property type="term" value="F:N-methyltransferase activity"/>
    <property type="evidence" value="ECO:0007669"/>
    <property type="project" value="InterPro"/>
</dbReference>
<name>Q7WX17_CUPNH</name>
<reference evidence="11 13" key="2">
    <citation type="submission" date="2019-04" db="EMBL/GenBank/DDBJ databases">
        <title>Long-read de novo sequencing of Cupriavidus necator H16.</title>
        <authorList>
            <person name="Little G.T."/>
            <person name="Ehsaan M."/>
            <person name="Arenas-Lopez C."/>
            <person name="Jawed K."/>
            <person name="Winzer K."/>
            <person name="Kovacs K."/>
            <person name="Malys N."/>
            <person name="Minton N.P."/>
        </authorList>
    </citation>
    <scope>NUCLEOTIDE SEQUENCE [LARGE SCALE GENOMIC DNA]</scope>
    <source>
        <strain evidence="11 13">H16</strain>
        <plasmid evidence="13">phg1</plasmid>
        <plasmid evidence="11">pHG1</plasmid>
    </source>
</reference>
<geneLocation type="plasmid" evidence="10 12">
    <name>megaplasmid pHG1</name>
</geneLocation>
<evidence type="ECO:0000256" key="2">
    <source>
        <dbReference type="ARBA" id="ARBA00022603"/>
    </source>
</evidence>
<protein>
    <recommendedName>
        <fullName evidence="8">Methyltransferase</fullName>
        <ecNumber evidence="8">2.1.1.-</ecNumber>
    </recommendedName>
</protein>
<dbReference type="REBASE" id="7292">
    <property type="entry name" value="M.ReuHORF325P"/>
</dbReference>
<accession>Q7WX17</accession>
<geneLocation type="plasmid" evidence="13">
    <name>phg1</name>
</geneLocation>
<feature type="domain" description="DNA methylase N-4/N-6" evidence="9">
    <location>
        <begin position="130"/>
        <end position="390"/>
    </location>
</feature>
<evidence type="ECO:0000256" key="4">
    <source>
        <dbReference type="ARBA" id="ARBA00022691"/>
    </source>
</evidence>
<dbReference type="HOGENOM" id="CLU_024927_1_1_4"/>
<dbReference type="GO" id="GO:0015667">
    <property type="term" value="F:site-specific DNA-methyltransferase (cytosine-N4-specific) activity"/>
    <property type="evidence" value="ECO:0007669"/>
    <property type="project" value="UniProtKB-EC"/>
</dbReference>
<gene>
    <name evidence="10" type="ordered locus">PHG325</name>
    <name evidence="11" type="ORF">E6A55_33850</name>
</gene>
<dbReference type="PROSITE" id="PS00093">
    <property type="entry name" value="N4_MTASE"/>
    <property type="match status" value="1"/>
</dbReference>
<reference evidence="10 12" key="1">
    <citation type="journal article" date="2003" name="J. Mol. Biol.">
        <title>Complete nucleotide sequence of pHG1: a Ralstonia eutropha H16 megaplasmid encoding key enzymes of H(2)-based lithoautotrophy and anaerobiosis.</title>
        <authorList>
            <person name="Schwartz E."/>
            <person name="Henne A."/>
            <person name="Cramm R."/>
            <person name="Eitinger T."/>
            <person name="Friedrich B."/>
            <person name="Gottschalk G."/>
        </authorList>
    </citation>
    <scope>NUCLEOTIDE SEQUENCE [LARGE SCALE GENOMIC DNA]</scope>
    <source>
        <strain evidence="12">ATCC 17699 / DSM 428 / KCTC 22496 / NCIMB 10442 / H16 / Stanier 337</strain>
        <strain evidence="10">H16</strain>
        <plasmid evidence="10 12">megaplasmid pHG1</plasmid>
    </source>
</reference>
<dbReference type="AlphaFoldDB" id="Q7WX17"/>
<dbReference type="PRINTS" id="PR00508">
    <property type="entry name" value="S21N4MTFRASE"/>
</dbReference>
<dbReference type="GO" id="GO:0032259">
    <property type="term" value="P:methylation"/>
    <property type="evidence" value="ECO:0007669"/>
    <property type="project" value="UniProtKB-KW"/>
</dbReference>
<dbReference type="GO" id="GO:0009307">
    <property type="term" value="P:DNA restriction-modification system"/>
    <property type="evidence" value="ECO:0007669"/>
    <property type="project" value="UniProtKB-KW"/>
</dbReference>
<dbReference type="InterPro" id="IPR029063">
    <property type="entry name" value="SAM-dependent_MTases_sf"/>
</dbReference>
<geneLocation type="plasmid" evidence="11">
    <name>pHG1</name>
</geneLocation>
<evidence type="ECO:0000313" key="12">
    <source>
        <dbReference type="Proteomes" id="UP000008210"/>
    </source>
</evidence>
<dbReference type="REBASE" id="307310">
    <property type="entry name" value="M.CneH16ORF33850P"/>
</dbReference>
<dbReference type="InterPro" id="IPR002941">
    <property type="entry name" value="DNA_methylase_N4/N6"/>
</dbReference>